<feature type="region of interest" description="Disordered" evidence="1">
    <location>
        <begin position="1"/>
        <end position="82"/>
    </location>
</feature>
<gene>
    <name evidence="2" type="ORF">L195_g020624</name>
</gene>
<protein>
    <submittedName>
        <fullName evidence="2">Uncharacterized protein</fullName>
    </submittedName>
</protein>
<feature type="compositionally biased region" description="Basic residues" evidence="1">
    <location>
        <begin position="96"/>
        <end position="105"/>
    </location>
</feature>
<feature type="compositionally biased region" description="Polar residues" evidence="1">
    <location>
        <begin position="1"/>
        <end position="37"/>
    </location>
</feature>
<dbReference type="STRING" id="57577.A0A2K3N2W4"/>
<comment type="caution">
    <text evidence="2">The sequence shown here is derived from an EMBL/GenBank/DDBJ whole genome shotgun (WGS) entry which is preliminary data.</text>
</comment>
<dbReference type="ExpressionAtlas" id="A0A2K3N2W4">
    <property type="expression patterns" value="baseline"/>
</dbReference>
<feature type="compositionally biased region" description="Polar residues" evidence="1">
    <location>
        <begin position="108"/>
        <end position="117"/>
    </location>
</feature>
<evidence type="ECO:0000256" key="1">
    <source>
        <dbReference type="SAM" id="MobiDB-lite"/>
    </source>
</evidence>
<feature type="region of interest" description="Disordered" evidence="1">
    <location>
        <begin position="96"/>
        <end position="135"/>
    </location>
</feature>
<sequence>MAQDSLTETPVISSSSITTQSKPDPSLSRTVSLSRLNAQAPEFVPNRPTPRPDLQPPPPPPVSGMLHVYSPPPPPLQGRRVPVPSQVVNHHHHYNQNHHHYRSPHQYHASSSDQLSQLEPDHTPSSKNKHTDQADQKILKQEAQAPNIAKETGEVKRAELSGAEWNIVSIPLFEYFSTEWNKVSIPLFPKWMEWNIS</sequence>
<accession>A0A2K3N2W4</accession>
<feature type="compositionally biased region" description="Basic and acidic residues" evidence="1">
    <location>
        <begin position="119"/>
        <end position="135"/>
    </location>
</feature>
<dbReference type="EMBL" id="ASHM01015508">
    <property type="protein sequence ID" value="PNX97395.1"/>
    <property type="molecule type" value="Genomic_DNA"/>
</dbReference>
<evidence type="ECO:0000313" key="2">
    <source>
        <dbReference type="EMBL" id="PNX97395.1"/>
    </source>
</evidence>
<proteinExistence type="predicted"/>
<dbReference type="Proteomes" id="UP000236291">
    <property type="component" value="Unassembled WGS sequence"/>
</dbReference>
<dbReference type="AlphaFoldDB" id="A0A2K3N2W4"/>
<name>A0A2K3N2W4_TRIPR</name>
<reference evidence="2 3" key="1">
    <citation type="journal article" date="2014" name="Am. J. Bot.">
        <title>Genome assembly and annotation for red clover (Trifolium pratense; Fabaceae).</title>
        <authorList>
            <person name="Istvanek J."/>
            <person name="Jaros M."/>
            <person name="Krenek A."/>
            <person name="Repkova J."/>
        </authorList>
    </citation>
    <scope>NUCLEOTIDE SEQUENCE [LARGE SCALE GENOMIC DNA]</scope>
    <source>
        <strain evidence="3">cv. Tatra</strain>
        <tissue evidence="2">Young leaves</tissue>
    </source>
</reference>
<evidence type="ECO:0000313" key="3">
    <source>
        <dbReference type="Proteomes" id="UP000236291"/>
    </source>
</evidence>
<organism evidence="2 3">
    <name type="scientific">Trifolium pratense</name>
    <name type="common">Red clover</name>
    <dbReference type="NCBI Taxonomy" id="57577"/>
    <lineage>
        <taxon>Eukaryota</taxon>
        <taxon>Viridiplantae</taxon>
        <taxon>Streptophyta</taxon>
        <taxon>Embryophyta</taxon>
        <taxon>Tracheophyta</taxon>
        <taxon>Spermatophyta</taxon>
        <taxon>Magnoliopsida</taxon>
        <taxon>eudicotyledons</taxon>
        <taxon>Gunneridae</taxon>
        <taxon>Pentapetalae</taxon>
        <taxon>rosids</taxon>
        <taxon>fabids</taxon>
        <taxon>Fabales</taxon>
        <taxon>Fabaceae</taxon>
        <taxon>Papilionoideae</taxon>
        <taxon>50 kb inversion clade</taxon>
        <taxon>NPAAA clade</taxon>
        <taxon>Hologalegina</taxon>
        <taxon>IRL clade</taxon>
        <taxon>Trifolieae</taxon>
        <taxon>Trifolium</taxon>
    </lineage>
</organism>
<feature type="compositionally biased region" description="Pro residues" evidence="1">
    <location>
        <begin position="47"/>
        <end position="62"/>
    </location>
</feature>
<reference evidence="2 3" key="2">
    <citation type="journal article" date="2017" name="Front. Plant Sci.">
        <title>Gene Classification and Mining of Molecular Markers Useful in Red Clover (Trifolium pratense) Breeding.</title>
        <authorList>
            <person name="Istvanek J."/>
            <person name="Dluhosova J."/>
            <person name="Dluhos P."/>
            <person name="Patkova L."/>
            <person name="Nedelnik J."/>
            <person name="Repkova J."/>
        </authorList>
    </citation>
    <scope>NUCLEOTIDE SEQUENCE [LARGE SCALE GENOMIC DNA]</scope>
    <source>
        <strain evidence="3">cv. Tatra</strain>
        <tissue evidence="2">Young leaves</tissue>
    </source>
</reference>